<name>A0A7K1SMK6_9BACT</name>
<gene>
    <name evidence="1" type="ORF">GO755_33720</name>
</gene>
<evidence type="ECO:0000313" key="2">
    <source>
        <dbReference type="Proteomes" id="UP000436006"/>
    </source>
</evidence>
<accession>A0A7K1SMK6</accession>
<protein>
    <submittedName>
        <fullName evidence="1">Uncharacterized protein</fullName>
    </submittedName>
</protein>
<sequence length="121" mass="13722">MKTSSLFDDGRANTVSGILINWLDAIEHFYSNYKALSFLSESKAGRSYLHPQNQFIGQCPIRRINLLMLQFDKQITVLHKDIDSSTSAPSNYRLLIAHTQLLNELNRQAQELLLLAAVSND</sequence>
<dbReference type="AlphaFoldDB" id="A0A7K1SMK6"/>
<proteinExistence type="predicted"/>
<evidence type="ECO:0000313" key="1">
    <source>
        <dbReference type="EMBL" id="MVM35034.1"/>
    </source>
</evidence>
<comment type="caution">
    <text evidence="1">The sequence shown here is derived from an EMBL/GenBank/DDBJ whole genome shotgun (WGS) entry which is preliminary data.</text>
</comment>
<keyword evidence="2" id="KW-1185">Reference proteome</keyword>
<dbReference type="EMBL" id="WPIN01000020">
    <property type="protein sequence ID" value="MVM35034.1"/>
    <property type="molecule type" value="Genomic_DNA"/>
</dbReference>
<reference evidence="1 2" key="1">
    <citation type="submission" date="2019-12" db="EMBL/GenBank/DDBJ databases">
        <title>Spirosoma sp. HMF4905 genome sequencing and assembly.</title>
        <authorList>
            <person name="Kang H."/>
            <person name="Cha I."/>
            <person name="Kim H."/>
            <person name="Joh K."/>
        </authorList>
    </citation>
    <scope>NUCLEOTIDE SEQUENCE [LARGE SCALE GENOMIC DNA]</scope>
    <source>
        <strain evidence="1 2">HMF4905</strain>
    </source>
</reference>
<dbReference type="RefSeq" id="WP_157589853.1">
    <property type="nucleotide sequence ID" value="NZ_WPIN01000020.1"/>
</dbReference>
<organism evidence="1 2">
    <name type="scientific">Spirosoma arboris</name>
    <dbReference type="NCBI Taxonomy" id="2682092"/>
    <lineage>
        <taxon>Bacteria</taxon>
        <taxon>Pseudomonadati</taxon>
        <taxon>Bacteroidota</taxon>
        <taxon>Cytophagia</taxon>
        <taxon>Cytophagales</taxon>
        <taxon>Cytophagaceae</taxon>
        <taxon>Spirosoma</taxon>
    </lineage>
</organism>
<dbReference type="Proteomes" id="UP000436006">
    <property type="component" value="Unassembled WGS sequence"/>
</dbReference>